<gene>
    <name evidence="2" type="ORF">D9619_013540</name>
</gene>
<evidence type="ECO:0000256" key="1">
    <source>
        <dbReference type="SAM" id="SignalP"/>
    </source>
</evidence>
<proteinExistence type="predicted"/>
<name>A0A8H5BH63_9AGAR</name>
<reference evidence="2 3" key="1">
    <citation type="journal article" date="2020" name="ISME J.">
        <title>Uncovering the hidden diversity of litter-decomposition mechanisms in mushroom-forming fungi.</title>
        <authorList>
            <person name="Floudas D."/>
            <person name="Bentzer J."/>
            <person name="Ahren D."/>
            <person name="Johansson T."/>
            <person name="Persson P."/>
            <person name="Tunlid A."/>
        </authorList>
    </citation>
    <scope>NUCLEOTIDE SEQUENCE [LARGE SCALE GENOMIC DNA]</scope>
    <source>
        <strain evidence="2 3">CBS 101986</strain>
    </source>
</reference>
<sequence length="142" mass="14201">MQFTAVLAIVAIAIGSAAAATGSPGCVERNGVQFCSGDNSPPVISVGPNGCTSIEIDGVQFCTTARLVTSTVRATSTNTVATTHTTPTTRAAATTTAATRRRKSTVRTTSTAAAATPSSSAAGDCVLIDGVRFCKNCTPVSS</sequence>
<dbReference type="Proteomes" id="UP000567179">
    <property type="component" value="Unassembled WGS sequence"/>
</dbReference>
<dbReference type="AlphaFoldDB" id="A0A8H5BH63"/>
<comment type="caution">
    <text evidence="2">The sequence shown here is derived from an EMBL/GenBank/DDBJ whole genome shotgun (WGS) entry which is preliminary data.</text>
</comment>
<keyword evidence="3" id="KW-1185">Reference proteome</keyword>
<evidence type="ECO:0000313" key="3">
    <source>
        <dbReference type="Proteomes" id="UP000567179"/>
    </source>
</evidence>
<keyword evidence="1" id="KW-0732">Signal</keyword>
<accession>A0A8H5BH63</accession>
<protein>
    <submittedName>
        <fullName evidence="2">Uncharacterized protein</fullName>
    </submittedName>
</protein>
<feature type="signal peptide" evidence="1">
    <location>
        <begin position="1"/>
        <end position="19"/>
    </location>
</feature>
<organism evidence="2 3">
    <name type="scientific">Psilocybe cf. subviscida</name>
    <dbReference type="NCBI Taxonomy" id="2480587"/>
    <lineage>
        <taxon>Eukaryota</taxon>
        <taxon>Fungi</taxon>
        <taxon>Dikarya</taxon>
        <taxon>Basidiomycota</taxon>
        <taxon>Agaricomycotina</taxon>
        <taxon>Agaricomycetes</taxon>
        <taxon>Agaricomycetidae</taxon>
        <taxon>Agaricales</taxon>
        <taxon>Agaricineae</taxon>
        <taxon>Strophariaceae</taxon>
        <taxon>Psilocybe</taxon>
    </lineage>
</organism>
<dbReference type="EMBL" id="JAACJJ010000019">
    <property type="protein sequence ID" value="KAF5323252.1"/>
    <property type="molecule type" value="Genomic_DNA"/>
</dbReference>
<evidence type="ECO:0000313" key="2">
    <source>
        <dbReference type="EMBL" id="KAF5323252.1"/>
    </source>
</evidence>
<feature type="chain" id="PRO_5034441230" evidence="1">
    <location>
        <begin position="20"/>
        <end position="142"/>
    </location>
</feature>